<evidence type="ECO:0000259" key="2">
    <source>
        <dbReference type="Pfam" id="PF19816"/>
    </source>
</evidence>
<dbReference type="Pfam" id="PF19816">
    <property type="entry name" value="DUF6299"/>
    <property type="match status" value="1"/>
</dbReference>
<dbReference type="OrthoDB" id="4871964at2"/>
<feature type="chain" id="PRO_5021796578" description="DUF6299 domain-containing protein" evidence="1">
    <location>
        <begin position="27"/>
        <end position="271"/>
    </location>
</feature>
<accession>A0A543HZC8</accession>
<keyword evidence="4" id="KW-1185">Reference proteome</keyword>
<dbReference type="InterPro" id="IPR046266">
    <property type="entry name" value="DUF6299"/>
</dbReference>
<evidence type="ECO:0000313" key="4">
    <source>
        <dbReference type="Proteomes" id="UP000316747"/>
    </source>
</evidence>
<comment type="caution">
    <text evidence="3">The sequence shown here is derived from an EMBL/GenBank/DDBJ whole genome shotgun (WGS) entry which is preliminary data.</text>
</comment>
<feature type="domain" description="DUF6299" evidence="2">
    <location>
        <begin position="160"/>
        <end position="242"/>
    </location>
</feature>
<keyword evidence="1" id="KW-0732">Signal</keyword>
<organism evidence="3 4">
    <name type="scientific">Humibacillus xanthopallidus</name>
    <dbReference type="NCBI Taxonomy" id="412689"/>
    <lineage>
        <taxon>Bacteria</taxon>
        <taxon>Bacillati</taxon>
        <taxon>Actinomycetota</taxon>
        <taxon>Actinomycetes</taxon>
        <taxon>Micrococcales</taxon>
        <taxon>Intrasporangiaceae</taxon>
        <taxon>Humibacillus</taxon>
    </lineage>
</organism>
<evidence type="ECO:0000256" key="1">
    <source>
        <dbReference type="SAM" id="SignalP"/>
    </source>
</evidence>
<name>A0A543HZC8_9MICO</name>
<gene>
    <name evidence="3" type="ORF">FBY41_0048</name>
</gene>
<dbReference type="EMBL" id="VFPM01000001">
    <property type="protein sequence ID" value="TQM63704.1"/>
    <property type="molecule type" value="Genomic_DNA"/>
</dbReference>
<protein>
    <recommendedName>
        <fullName evidence="2">DUF6299 domain-containing protein</fullName>
    </recommendedName>
</protein>
<proteinExistence type="predicted"/>
<reference evidence="3 4" key="1">
    <citation type="submission" date="2019-06" db="EMBL/GenBank/DDBJ databases">
        <title>Genome sequencing of plant associated microbes to promote plant fitness in Sorghum bicolor and Oryza sativa.</title>
        <authorList>
            <person name="Coleman-Derr D."/>
        </authorList>
    </citation>
    <scope>NUCLEOTIDE SEQUENCE [LARGE SCALE GENOMIC DNA]</scope>
    <source>
        <strain evidence="3 4">KV-663</strain>
    </source>
</reference>
<dbReference type="RefSeq" id="WP_141841443.1">
    <property type="nucleotide sequence ID" value="NZ_VFPM01000001.1"/>
</dbReference>
<dbReference type="Proteomes" id="UP000316747">
    <property type="component" value="Unassembled WGS sequence"/>
</dbReference>
<sequence length="271" mass="27401">MKTRRFIIAAVAALLLAPMGASTALAAPPGNDIPSGAVAVSVPSTVVQDTSDATTDALDAALNTRCGAPVTNGSVWFTYTDTTGDGLLVDVSGSDFTAGVIIVAGEPTTDSSVVACGPGSAAVRGEAGTTYYVMAFSDTAGVIGGNLVAGFSALPPAPVATLTVEPKATAYRDGSLLLRGTYSCANADGYSSDVEGTVTQTVGRMKIEGFFFVYPLECDGAVHSWEAIVTSSNGLFAGGKATSVSLVFACGVFDCTVVEVNQKLQVTRAGR</sequence>
<feature type="signal peptide" evidence="1">
    <location>
        <begin position="1"/>
        <end position="26"/>
    </location>
</feature>
<evidence type="ECO:0000313" key="3">
    <source>
        <dbReference type="EMBL" id="TQM63704.1"/>
    </source>
</evidence>
<dbReference type="AlphaFoldDB" id="A0A543HZC8"/>